<dbReference type="EMBL" id="CAJOBH010225313">
    <property type="protein sequence ID" value="CAF5047484.1"/>
    <property type="molecule type" value="Genomic_DNA"/>
</dbReference>
<dbReference type="PANTHER" id="PTHR24351">
    <property type="entry name" value="RIBOSOMAL PROTEIN S6 KINASE"/>
    <property type="match status" value="1"/>
</dbReference>
<evidence type="ECO:0000256" key="1">
    <source>
        <dbReference type="ARBA" id="ARBA00022527"/>
    </source>
</evidence>
<accession>A0A8S3FZZ7</accession>
<dbReference type="PROSITE" id="PS51285">
    <property type="entry name" value="AGC_KINASE_CTER"/>
    <property type="match status" value="1"/>
</dbReference>
<dbReference type="SMART" id="SM00133">
    <property type="entry name" value="S_TK_X"/>
    <property type="match status" value="1"/>
</dbReference>
<dbReference type="GO" id="GO:0004674">
    <property type="term" value="F:protein serine/threonine kinase activity"/>
    <property type="evidence" value="ECO:0007669"/>
    <property type="project" value="UniProtKB-KW"/>
</dbReference>
<gene>
    <name evidence="7" type="ORF">BYL167_LOCUS57660</name>
    <name evidence="8" type="ORF">GIL414_LOCUS64846</name>
</gene>
<sequence length="106" mass="12438">LMAKSPQKRLGCHPVDGEREIKDHSFFRRIDWLRIEARELQPPFKPKINLEFRKNDRLAENFDKCFTNNPLKMTPCDPLVLASINEDTFQNFSCCNPFFIIDPVAL</sequence>
<dbReference type="AlphaFoldDB" id="A0A8S3FZZ7"/>
<dbReference type="InterPro" id="IPR017892">
    <property type="entry name" value="Pkinase_C"/>
</dbReference>
<dbReference type="Proteomes" id="UP000681967">
    <property type="component" value="Unassembled WGS sequence"/>
</dbReference>
<evidence type="ECO:0000256" key="2">
    <source>
        <dbReference type="ARBA" id="ARBA00022679"/>
    </source>
</evidence>
<keyword evidence="5" id="KW-0067">ATP-binding</keyword>
<dbReference type="Proteomes" id="UP000681720">
    <property type="component" value="Unassembled WGS sequence"/>
</dbReference>
<reference evidence="8" key="1">
    <citation type="submission" date="2021-02" db="EMBL/GenBank/DDBJ databases">
        <authorList>
            <person name="Nowell W R."/>
        </authorList>
    </citation>
    <scope>NUCLEOTIDE SEQUENCE</scope>
</reference>
<dbReference type="EMBL" id="CAJOBJ010284329">
    <property type="protein sequence ID" value="CAF5147339.1"/>
    <property type="molecule type" value="Genomic_DNA"/>
</dbReference>
<evidence type="ECO:0000313" key="9">
    <source>
        <dbReference type="Proteomes" id="UP000681720"/>
    </source>
</evidence>
<keyword evidence="4" id="KW-0418">Kinase</keyword>
<dbReference type="InterPro" id="IPR000961">
    <property type="entry name" value="AGC-kinase_C"/>
</dbReference>
<keyword evidence="3" id="KW-0547">Nucleotide-binding</keyword>
<feature type="domain" description="AGC-kinase C-terminal" evidence="6">
    <location>
        <begin position="28"/>
        <end position="104"/>
    </location>
</feature>
<evidence type="ECO:0000313" key="8">
    <source>
        <dbReference type="EMBL" id="CAF5147339.1"/>
    </source>
</evidence>
<keyword evidence="2" id="KW-0808">Transferase</keyword>
<dbReference type="GO" id="GO:0005524">
    <property type="term" value="F:ATP binding"/>
    <property type="evidence" value="ECO:0007669"/>
    <property type="project" value="UniProtKB-KW"/>
</dbReference>
<evidence type="ECO:0000256" key="3">
    <source>
        <dbReference type="ARBA" id="ARBA00022741"/>
    </source>
</evidence>
<dbReference type="Gene3D" id="1.10.510.10">
    <property type="entry name" value="Transferase(Phosphotransferase) domain 1"/>
    <property type="match status" value="1"/>
</dbReference>
<evidence type="ECO:0000256" key="5">
    <source>
        <dbReference type="ARBA" id="ARBA00022840"/>
    </source>
</evidence>
<comment type="caution">
    <text evidence="8">The sequence shown here is derived from an EMBL/GenBank/DDBJ whole genome shotgun (WGS) entry which is preliminary data.</text>
</comment>
<dbReference type="Gene3D" id="3.30.200.20">
    <property type="entry name" value="Phosphorylase Kinase, domain 1"/>
    <property type="match status" value="1"/>
</dbReference>
<keyword evidence="1" id="KW-0723">Serine/threonine-protein kinase</keyword>
<name>A0A8S3FZZ7_9BILA</name>
<evidence type="ECO:0000313" key="7">
    <source>
        <dbReference type="EMBL" id="CAF5047484.1"/>
    </source>
</evidence>
<protein>
    <recommendedName>
        <fullName evidence="6">AGC-kinase C-terminal domain-containing protein</fullName>
    </recommendedName>
</protein>
<evidence type="ECO:0000256" key="4">
    <source>
        <dbReference type="ARBA" id="ARBA00022777"/>
    </source>
</evidence>
<evidence type="ECO:0000259" key="6">
    <source>
        <dbReference type="PROSITE" id="PS51285"/>
    </source>
</evidence>
<dbReference type="Pfam" id="PF00433">
    <property type="entry name" value="Pkinase_C"/>
    <property type="match status" value="1"/>
</dbReference>
<feature type="non-terminal residue" evidence="8">
    <location>
        <position position="1"/>
    </location>
</feature>
<organism evidence="8 9">
    <name type="scientific">Rotaria magnacalcarata</name>
    <dbReference type="NCBI Taxonomy" id="392030"/>
    <lineage>
        <taxon>Eukaryota</taxon>
        <taxon>Metazoa</taxon>
        <taxon>Spiralia</taxon>
        <taxon>Gnathifera</taxon>
        <taxon>Rotifera</taxon>
        <taxon>Eurotatoria</taxon>
        <taxon>Bdelloidea</taxon>
        <taxon>Philodinida</taxon>
        <taxon>Philodinidae</taxon>
        <taxon>Rotaria</taxon>
    </lineage>
</organism>
<proteinExistence type="predicted"/>